<comment type="caution">
    <text evidence="2">The sequence shown here is derived from an EMBL/GenBank/DDBJ whole genome shotgun (WGS) entry which is preliminary data.</text>
</comment>
<sequence length="230" mass="25176">MRGFAASADGWQSHLETWEREYLAGLFEQVAVLLIPGDPAAPHRNQGDNEEPGQSEPRRGESAHDGDVLAALDFDPAPHGPSDSRAPLYSASALPALTPVINALLPDASEDPEIALEVADLTRERLRDLKHERLETVITELLEPTGAGGAVRISRGHEQEWLGALNDVRLVLAQRLDIDGPEAAEEAHAVAWEGAPEDEDDDARWRRGIALSYDMLTWWQESLVAVLLYG</sequence>
<dbReference type="AlphaFoldDB" id="J1H182"/>
<feature type="region of interest" description="Disordered" evidence="1">
    <location>
        <begin position="37"/>
        <end position="64"/>
    </location>
</feature>
<dbReference type="InterPro" id="IPR018561">
    <property type="entry name" value="AosR"/>
</dbReference>
<accession>J1H182</accession>
<dbReference type="RefSeq" id="WP_008732864.1">
    <property type="nucleotide sequence ID" value="NZ_AKFT01000183.1"/>
</dbReference>
<evidence type="ECO:0000256" key="1">
    <source>
        <dbReference type="SAM" id="MobiDB-lite"/>
    </source>
</evidence>
<proteinExistence type="predicted"/>
<evidence type="ECO:0000313" key="2">
    <source>
        <dbReference type="EMBL" id="EJF38998.1"/>
    </source>
</evidence>
<gene>
    <name evidence="2" type="ORF">HMPREF1318_1086</name>
</gene>
<dbReference type="PATRIC" id="fig|1125718.3.peg.2330"/>
<organism evidence="2 3">
    <name type="scientific">Actinomyces massiliensis F0489</name>
    <dbReference type="NCBI Taxonomy" id="1125718"/>
    <lineage>
        <taxon>Bacteria</taxon>
        <taxon>Bacillati</taxon>
        <taxon>Actinomycetota</taxon>
        <taxon>Actinomycetes</taxon>
        <taxon>Actinomycetales</taxon>
        <taxon>Actinomycetaceae</taxon>
        <taxon>Actinomyces</taxon>
    </lineage>
</organism>
<keyword evidence="3" id="KW-1185">Reference proteome</keyword>
<dbReference type="OrthoDB" id="3268479at2"/>
<evidence type="ECO:0000313" key="3">
    <source>
        <dbReference type="Proteomes" id="UP000002941"/>
    </source>
</evidence>
<reference evidence="2 3" key="1">
    <citation type="submission" date="2012-05" db="EMBL/GenBank/DDBJ databases">
        <authorList>
            <person name="Harkins D.M."/>
            <person name="Madupu R."/>
            <person name="Durkin A.S."/>
            <person name="Torralba M."/>
            <person name="Methe B."/>
            <person name="Sutton G.G."/>
            <person name="Nelson K.E."/>
        </authorList>
    </citation>
    <scope>NUCLEOTIDE SEQUENCE [LARGE SCALE GENOMIC DNA]</scope>
    <source>
        <strain evidence="2 3">F0489</strain>
    </source>
</reference>
<dbReference type="eggNOG" id="ENOG5030MQJ">
    <property type="taxonomic scope" value="Bacteria"/>
</dbReference>
<protein>
    <submittedName>
        <fullName evidence="2">PF09438 domain protein</fullName>
    </submittedName>
</protein>
<name>J1H182_9ACTO</name>
<dbReference type="Pfam" id="PF09438">
    <property type="entry name" value="DUF2017"/>
    <property type="match status" value="1"/>
</dbReference>
<dbReference type="Proteomes" id="UP000002941">
    <property type="component" value="Unassembled WGS sequence"/>
</dbReference>
<dbReference type="EMBL" id="AKFT01000183">
    <property type="protein sequence ID" value="EJF38998.1"/>
    <property type="molecule type" value="Genomic_DNA"/>
</dbReference>